<dbReference type="OrthoDB" id="2738at2"/>
<evidence type="ECO:0000313" key="1">
    <source>
        <dbReference type="EMBL" id="KAB2953843.1"/>
    </source>
</evidence>
<organism evidence="1 2">
    <name type="scientific">Heliorestis acidaminivorans</name>
    <dbReference type="NCBI Taxonomy" id="553427"/>
    <lineage>
        <taxon>Bacteria</taxon>
        <taxon>Bacillati</taxon>
        <taxon>Bacillota</taxon>
        <taxon>Clostridia</taxon>
        <taxon>Eubacteriales</taxon>
        <taxon>Heliobacteriaceae</taxon>
        <taxon>Heliorestis</taxon>
    </lineage>
</organism>
<dbReference type="EMBL" id="WBXO01000002">
    <property type="protein sequence ID" value="KAB2953843.1"/>
    <property type="molecule type" value="Genomic_DNA"/>
</dbReference>
<dbReference type="AlphaFoldDB" id="A0A6I0F380"/>
<gene>
    <name evidence="1" type="ORF">F9B85_04305</name>
</gene>
<protein>
    <submittedName>
        <fullName evidence="1">Uncharacterized protein</fullName>
    </submittedName>
</protein>
<evidence type="ECO:0000313" key="2">
    <source>
        <dbReference type="Proteomes" id="UP000468766"/>
    </source>
</evidence>
<sequence>MLIISWSANKGSVVDSIITEWLPLHLTGRVKSFYYPLYSDLTFPTTLFIVPKALAITGMTSDNPSHNRYSALHTDLFTVEQCTWIFKHMQAKCRPLVELTAVHEAMELFDLVDSKQFHRNDAYFYVKLPLLLASSEAILQEVLSANKADKLTVEKCLQYHQRMTALLYNDCTNRQFYHLEELKNLASLEYRIDPLLSALLGMPIEVTKKHFMQSIQVMSRRIKENAHWEIALISCHEIATSMPVQLWVEKNNSVLAWSSDDTFPYAASALEPTVVNAFYHIYDRMWHTVPKVFRDRNWVLAELEKL</sequence>
<reference evidence="1 2" key="1">
    <citation type="submission" date="2019-10" db="EMBL/GenBank/DDBJ databases">
        <title>Whole-genome sequence of the extremophile Heliorestis acidaminivorans DSM 24790.</title>
        <authorList>
            <person name="Kyndt J.A."/>
            <person name="Meyer T.E."/>
        </authorList>
    </citation>
    <scope>NUCLEOTIDE SEQUENCE [LARGE SCALE GENOMIC DNA]</scope>
    <source>
        <strain evidence="1 2">DSM 24790</strain>
    </source>
</reference>
<dbReference type="Proteomes" id="UP000468766">
    <property type="component" value="Unassembled WGS sequence"/>
</dbReference>
<accession>A0A6I0F380</accession>
<dbReference type="RefSeq" id="WP_151618877.1">
    <property type="nucleotide sequence ID" value="NZ_WBXO01000002.1"/>
</dbReference>
<proteinExistence type="predicted"/>
<name>A0A6I0F380_9FIRM</name>
<comment type="caution">
    <text evidence="1">The sequence shown here is derived from an EMBL/GenBank/DDBJ whole genome shotgun (WGS) entry which is preliminary data.</text>
</comment>
<keyword evidence="2" id="KW-1185">Reference proteome</keyword>